<sequence>MDANKIRICLMCFMLIQPCLLVLQSKMPPMGSCSHLTDKIRPEAGFRYVGGSMS</sequence>
<evidence type="ECO:0000313" key="2">
    <source>
        <dbReference type="EMBL" id="JAE32781.1"/>
    </source>
</evidence>
<protein>
    <submittedName>
        <fullName evidence="2">Uncharacterized protein</fullName>
    </submittedName>
</protein>
<dbReference type="EMBL" id="GBRH01165115">
    <property type="protein sequence ID" value="JAE32781.1"/>
    <property type="molecule type" value="Transcribed_RNA"/>
</dbReference>
<proteinExistence type="predicted"/>
<organism evidence="2">
    <name type="scientific">Arundo donax</name>
    <name type="common">Giant reed</name>
    <name type="synonym">Donax arundinaceus</name>
    <dbReference type="NCBI Taxonomy" id="35708"/>
    <lineage>
        <taxon>Eukaryota</taxon>
        <taxon>Viridiplantae</taxon>
        <taxon>Streptophyta</taxon>
        <taxon>Embryophyta</taxon>
        <taxon>Tracheophyta</taxon>
        <taxon>Spermatophyta</taxon>
        <taxon>Magnoliopsida</taxon>
        <taxon>Liliopsida</taxon>
        <taxon>Poales</taxon>
        <taxon>Poaceae</taxon>
        <taxon>PACMAD clade</taxon>
        <taxon>Arundinoideae</taxon>
        <taxon>Arundineae</taxon>
        <taxon>Arundo</taxon>
    </lineage>
</organism>
<name>A0A0A9HD50_ARUDO</name>
<keyword evidence="1" id="KW-0732">Signal</keyword>
<accession>A0A0A9HD50</accession>
<feature type="chain" id="PRO_5002046577" evidence="1">
    <location>
        <begin position="22"/>
        <end position="54"/>
    </location>
</feature>
<dbReference type="AlphaFoldDB" id="A0A0A9HD50"/>
<reference evidence="2" key="2">
    <citation type="journal article" date="2015" name="Data Brief">
        <title>Shoot transcriptome of the giant reed, Arundo donax.</title>
        <authorList>
            <person name="Barrero R.A."/>
            <person name="Guerrero F.D."/>
            <person name="Moolhuijzen P."/>
            <person name="Goolsby J.A."/>
            <person name="Tidwell J."/>
            <person name="Bellgard S.E."/>
            <person name="Bellgard M.I."/>
        </authorList>
    </citation>
    <scope>NUCLEOTIDE SEQUENCE</scope>
    <source>
        <tissue evidence="2">Shoot tissue taken approximately 20 cm above the soil surface</tissue>
    </source>
</reference>
<evidence type="ECO:0000256" key="1">
    <source>
        <dbReference type="SAM" id="SignalP"/>
    </source>
</evidence>
<reference evidence="2" key="1">
    <citation type="submission" date="2014-09" db="EMBL/GenBank/DDBJ databases">
        <authorList>
            <person name="Magalhaes I.L.F."/>
            <person name="Oliveira U."/>
            <person name="Santos F.R."/>
            <person name="Vidigal T.H.D.A."/>
            <person name="Brescovit A.D."/>
            <person name="Santos A.J."/>
        </authorList>
    </citation>
    <scope>NUCLEOTIDE SEQUENCE</scope>
    <source>
        <tissue evidence="2">Shoot tissue taken approximately 20 cm above the soil surface</tissue>
    </source>
</reference>
<feature type="signal peptide" evidence="1">
    <location>
        <begin position="1"/>
        <end position="21"/>
    </location>
</feature>